<organism evidence="13 14">
    <name type="scientific">Gordonia mangrovi</name>
    <dbReference type="NCBI Taxonomy" id="2665643"/>
    <lineage>
        <taxon>Bacteria</taxon>
        <taxon>Bacillati</taxon>
        <taxon>Actinomycetota</taxon>
        <taxon>Actinomycetes</taxon>
        <taxon>Mycobacteriales</taxon>
        <taxon>Gordoniaceae</taxon>
        <taxon>Gordonia</taxon>
    </lineage>
</organism>
<dbReference type="EMBL" id="WMBR01000003">
    <property type="protein sequence ID" value="MXP22281.1"/>
    <property type="molecule type" value="Genomic_DNA"/>
</dbReference>
<dbReference type="HAMAP" id="MF_01615">
    <property type="entry name" value="PdxT"/>
    <property type="match status" value="1"/>
</dbReference>
<dbReference type="PANTHER" id="PTHR31559">
    <property type="entry name" value="PYRIDOXAL 5'-PHOSPHATE SYNTHASE SUBUNIT SNO"/>
    <property type="match status" value="1"/>
</dbReference>
<evidence type="ECO:0000256" key="6">
    <source>
        <dbReference type="ARBA" id="ARBA00047992"/>
    </source>
</evidence>
<dbReference type="InterPro" id="IPR029062">
    <property type="entry name" value="Class_I_gatase-like"/>
</dbReference>
<dbReference type="PROSITE" id="PS51130">
    <property type="entry name" value="PDXT_SNO_2"/>
    <property type="match status" value="1"/>
</dbReference>
<proteinExistence type="inferred from homology"/>
<feature type="active site" description="Nucleophile" evidence="10 11">
    <location>
        <position position="84"/>
    </location>
</feature>
<comment type="function">
    <text evidence="8 10">Catalyzes the hydrolysis of glutamine to glutamate and ammonia as part of the biosynthesis of pyridoxal 5'-phosphate. The resulting ammonia molecule is channeled to the active site of PdxS.</text>
</comment>
<dbReference type="EC" id="3.5.1.2" evidence="10"/>
<feature type="binding site" evidence="10 12">
    <location>
        <begin position="52"/>
        <end position="54"/>
    </location>
    <ligand>
        <name>L-glutamine</name>
        <dbReference type="ChEBI" id="CHEBI:58359"/>
    </ligand>
</feature>
<evidence type="ECO:0000256" key="3">
    <source>
        <dbReference type="ARBA" id="ARBA00022898"/>
    </source>
</evidence>
<comment type="catalytic activity">
    <reaction evidence="7 10">
        <text>L-glutamine + H2O = L-glutamate + NH4(+)</text>
        <dbReference type="Rhea" id="RHEA:15889"/>
        <dbReference type="ChEBI" id="CHEBI:15377"/>
        <dbReference type="ChEBI" id="CHEBI:28938"/>
        <dbReference type="ChEBI" id="CHEBI:29985"/>
        <dbReference type="ChEBI" id="CHEBI:58359"/>
        <dbReference type="EC" id="3.5.1.2"/>
    </reaction>
</comment>
<keyword evidence="2 10" id="KW-0378">Hydrolase</keyword>
<dbReference type="PANTHER" id="PTHR31559:SF0">
    <property type="entry name" value="PYRIDOXAL 5'-PHOSPHATE SYNTHASE SUBUNIT SNO1-RELATED"/>
    <property type="match status" value="1"/>
</dbReference>
<comment type="catalytic activity">
    <reaction evidence="6 10">
        <text>aldehydo-D-ribose 5-phosphate + D-glyceraldehyde 3-phosphate + L-glutamine = pyridoxal 5'-phosphate + L-glutamate + phosphate + 3 H2O + H(+)</text>
        <dbReference type="Rhea" id="RHEA:31507"/>
        <dbReference type="ChEBI" id="CHEBI:15377"/>
        <dbReference type="ChEBI" id="CHEBI:15378"/>
        <dbReference type="ChEBI" id="CHEBI:29985"/>
        <dbReference type="ChEBI" id="CHEBI:43474"/>
        <dbReference type="ChEBI" id="CHEBI:58273"/>
        <dbReference type="ChEBI" id="CHEBI:58359"/>
        <dbReference type="ChEBI" id="CHEBI:59776"/>
        <dbReference type="ChEBI" id="CHEBI:597326"/>
        <dbReference type="EC" id="4.3.3.6"/>
    </reaction>
</comment>
<dbReference type="GO" id="GO:0036381">
    <property type="term" value="F:pyridoxal 5'-phosphate synthase (glutamine hydrolysing) activity"/>
    <property type="evidence" value="ECO:0007669"/>
    <property type="project" value="UniProtKB-UniRule"/>
</dbReference>
<dbReference type="Pfam" id="PF01174">
    <property type="entry name" value="SNO"/>
    <property type="match status" value="1"/>
</dbReference>
<evidence type="ECO:0000256" key="4">
    <source>
        <dbReference type="ARBA" id="ARBA00022962"/>
    </source>
</evidence>
<evidence type="ECO:0000256" key="10">
    <source>
        <dbReference type="HAMAP-Rule" id="MF_01615"/>
    </source>
</evidence>
<dbReference type="GO" id="GO:0042823">
    <property type="term" value="P:pyridoxal phosphate biosynthetic process"/>
    <property type="evidence" value="ECO:0007669"/>
    <property type="project" value="UniProtKB-UniRule"/>
</dbReference>
<evidence type="ECO:0000256" key="12">
    <source>
        <dbReference type="PIRSR" id="PIRSR005639-2"/>
    </source>
</evidence>
<dbReference type="GO" id="GO:1903600">
    <property type="term" value="C:glutaminase complex"/>
    <property type="evidence" value="ECO:0007669"/>
    <property type="project" value="TreeGrafter"/>
</dbReference>
<dbReference type="PROSITE" id="PS51273">
    <property type="entry name" value="GATASE_TYPE_1"/>
    <property type="match status" value="1"/>
</dbReference>
<evidence type="ECO:0000256" key="8">
    <source>
        <dbReference type="ARBA" id="ARBA00054599"/>
    </source>
</evidence>
<name>A0A6L7GT47_9ACTN</name>
<feature type="active site" description="Charge relay system" evidence="10 11">
    <location>
        <position position="187"/>
    </location>
</feature>
<dbReference type="Gene3D" id="3.40.50.880">
    <property type="match status" value="1"/>
</dbReference>
<dbReference type="FunFam" id="3.40.50.880:FF:000010">
    <property type="entry name" value="uncharacterized protein LOC100176842 isoform X2"/>
    <property type="match status" value="1"/>
</dbReference>
<feature type="binding site" evidence="10 12">
    <location>
        <begin position="146"/>
        <end position="147"/>
    </location>
    <ligand>
        <name>L-glutamine</name>
        <dbReference type="ChEBI" id="CHEBI:58359"/>
    </ligand>
</feature>
<comment type="caution">
    <text evidence="13">The sequence shown here is derived from an EMBL/GenBank/DDBJ whole genome shotgun (WGS) entry which is preliminary data.</text>
</comment>
<keyword evidence="14" id="KW-1185">Reference proteome</keyword>
<gene>
    <name evidence="10 13" type="primary">pdxT</name>
    <name evidence="13" type="ORF">GIY30_13110</name>
</gene>
<reference evidence="13 14" key="1">
    <citation type="submission" date="2019-11" db="EMBL/GenBank/DDBJ databases">
        <title>Gordonia sp. nov., a novel actinobacterium isolated from mangrove soil in Hainan.</title>
        <authorList>
            <person name="Huang X."/>
            <person name="Xie Y."/>
            <person name="Chu X."/>
            <person name="Xiao K."/>
        </authorList>
    </citation>
    <scope>NUCLEOTIDE SEQUENCE [LARGE SCALE GENOMIC DNA]</scope>
    <source>
        <strain evidence="13 14">HNM0687</strain>
    </source>
</reference>
<dbReference type="AlphaFoldDB" id="A0A6L7GT47"/>
<keyword evidence="3 10" id="KW-0663">Pyridoxal phosphate</keyword>
<dbReference type="RefSeq" id="WP_160902449.1">
    <property type="nucleotide sequence ID" value="NZ_CP102850.1"/>
</dbReference>
<dbReference type="UniPathway" id="UPA00245"/>
<dbReference type="GO" id="GO:0006543">
    <property type="term" value="P:L-glutamine catabolic process"/>
    <property type="evidence" value="ECO:0007669"/>
    <property type="project" value="UniProtKB-UniRule"/>
</dbReference>
<sequence>MNAAHNPRIGVLALQGDVREHLAALADAGAEPATVRRPSELADVDGLVIPGGESTTMSNLLGVLDLYDPLRERLAAGMPAYGSCAGMIMLATTILDTRPDARHLDALDITVRRNAFGRQVESFETDLQFRGVTDRAGDPPMRAVFIRAPWVESITPDVQVLARVPEGPAKDRIVAVRQNNVLATSFHPEVTGDRRVHRYFVEMVRESGV</sequence>
<dbReference type="GO" id="GO:0005829">
    <property type="term" value="C:cytosol"/>
    <property type="evidence" value="ECO:0007669"/>
    <property type="project" value="TreeGrafter"/>
</dbReference>
<evidence type="ECO:0000256" key="5">
    <source>
        <dbReference type="ARBA" id="ARBA00023239"/>
    </source>
</evidence>
<dbReference type="EC" id="4.3.3.6" evidence="10"/>
<accession>A0A6L7GT47</accession>
<protein>
    <recommendedName>
        <fullName evidence="10">Pyridoxal 5'-phosphate synthase subunit PdxT</fullName>
        <ecNumber evidence="10">4.3.3.6</ecNumber>
    </recommendedName>
    <alternativeName>
        <fullName evidence="10">Pdx2</fullName>
    </alternativeName>
    <alternativeName>
        <fullName evidence="10">Pyridoxal 5'-phosphate synthase glutaminase subunit</fullName>
        <ecNumber evidence="10">3.5.1.2</ecNumber>
    </alternativeName>
</protein>
<evidence type="ECO:0000313" key="14">
    <source>
        <dbReference type="Proteomes" id="UP000475545"/>
    </source>
</evidence>
<evidence type="ECO:0000313" key="13">
    <source>
        <dbReference type="EMBL" id="MXP22281.1"/>
    </source>
</evidence>
<keyword evidence="4 10" id="KW-0315">Glutamine amidotransferase</keyword>
<feature type="binding site" evidence="10 12">
    <location>
        <position position="113"/>
    </location>
    <ligand>
        <name>L-glutamine</name>
        <dbReference type="ChEBI" id="CHEBI:58359"/>
    </ligand>
</feature>
<dbReference type="PIRSF" id="PIRSF005639">
    <property type="entry name" value="Glut_amidoT_SNO"/>
    <property type="match status" value="1"/>
</dbReference>
<comment type="subunit">
    <text evidence="9 10">In the presence of PdxS, forms a dodecamer of heterodimers. Only shows activity in the heterodimer.</text>
</comment>
<evidence type="ECO:0000256" key="1">
    <source>
        <dbReference type="ARBA" id="ARBA00008345"/>
    </source>
</evidence>
<dbReference type="NCBIfam" id="TIGR03800">
    <property type="entry name" value="PLP_synth_Pdx2"/>
    <property type="match status" value="1"/>
</dbReference>
<dbReference type="InterPro" id="IPR002161">
    <property type="entry name" value="PdxT/SNO"/>
</dbReference>
<dbReference type="GO" id="GO:0004359">
    <property type="term" value="F:glutaminase activity"/>
    <property type="evidence" value="ECO:0007669"/>
    <property type="project" value="UniProtKB-UniRule"/>
</dbReference>
<dbReference type="Proteomes" id="UP000475545">
    <property type="component" value="Unassembled WGS sequence"/>
</dbReference>
<comment type="pathway">
    <text evidence="10">Cofactor biosynthesis; pyridoxal 5'-phosphate biosynthesis.</text>
</comment>
<evidence type="ECO:0000256" key="9">
    <source>
        <dbReference type="ARBA" id="ARBA00064749"/>
    </source>
</evidence>
<dbReference type="SUPFAM" id="SSF52317">
    <property type="entry name" value="Class I glutamine amidotransferase-like"/>
    <property type="match status" value="1"/>
</dbReference>
<dbReference type="CDD" id="cd01749">
    <property type="entry name" value="GATase1_PB"/>
    <property type="match status" value="1"/>
</dbReference>
<evidence type="ECO:0000256" key="7">
    <source>
        <dbReference type="ARBA" id="ARBA00049534"/>
    </source>
</evidence>
<comment type="similarity">
    <text evidence="1 10">Belongs to the glutaminase PdxT/SNO family.</text>
</comment>
<evidence type="ECO:0000256" key="2">
    <source>
        <dbReference type="ARBA" id="ARBA00022801"/>
    </source>
</evidence>
<feature type="active site" description="Charge relay system" evidence="10 11">
    <location>
        <position position="189"/>
    </location>
</feature>
<evidence type="ECO:0000256" key="11">
    <source>
        <dbReference type="PIRSR" id="PIRSR005639-1"/>
    </source>
</evidence>
<dbReference type="GO" id="GO:0008614">
    <property type="term" value="P:pyridoxine metabolic process"/>
    <property type="evidence" value="ECO:0007669"/>
    <property type="project" value="TreeGrafter"/>
</dbReference>
<dbReference type="PROSITE" id="PS01236">
    <property type="entry name" value="PDXT_SNO_1"/>
    <property type="match status" value="1"/>
</dbReference>
<dbReference type="InterPro" id="IPR021196">
    <property type="entry name" value="PdxT/SNO_CS"/>
</dbReference>
<keyword evidence="5 10" id="KW-0456">Lyase</keyword>